<feature type="compositionally biased region" description="Polar residues" evidence="1">
    <location>
        <begin position="590"/>
        <end position="609"/>
    </location>
</feature>
<feature type="compositionally biased region" description="Basic and acidic residues" evidence="1">
    <location>
        <begin position="786"/>
        <end position="816"/>
    </location>
</feature>
<feature type="compositionally biased region" description="Acidic residues" evidence="1">
    <location>
        <begin position="1542"/>
        <end position="1552"/>
    </location>
</feature>
<dbReference type="Proteomes" id="UP000028828">
    <property type="component" value="Unassembled WGS sequence"/>
</dbReference>
<feature type="compositionally biased region" description="Low complexity" evidence="1">
    <location>
        <begin position="1069"/>
        <end position="1086"/>
    </location>
</feature>
<feature type="region of interest" description="Disordered" evidence="1">
    <location>
        <begin position="1593"/>
        <end position="1651"/>
    </location>
</feature>
<proteinExistence type="predicted"/>
<feature type="compositionally biased region" description="Basic and acidic residues" evidence="1">
    <location>
        <begin position="1860"/>
        <end position="1871"/>
    </location>
</feature>
<organism evidence="2 3">
    <name type="scientific">Toxoplasma gondii p89</name>
    <dbReference type="NCBI Taxonomy" id="943119"/>
    <lineage>
        <taxon>Eukaryota</taxon>
        <taxon>Sar</taxon>
        <taxon>Alveolata</taxon>
        <taxon>Apicomplexa</taxon>
        <taxon>Conoidasida</taxon>
        <taxon>Coccidia</taxon>
        <taxon>Eucoccidiorida</taxon>
        <taxon>Eimeriorina</taxon>
        <taxon>Sarcocystidae</taxon>
        <taxon>Toxoplasma</taxon>
    </lineage>
</organism>
<feature type="region of interest" description="Disordered" evidence="1">
    <location>
        <begin position="1307"/>
        <end position="1329"/>
    </location>
</feature>
<feature type="compositionally biased region" description="Basic and acidic residues" evidence="1">
    <location>
        <begin position="2481"/>
        <end position="2503"/>
    </location>
</feature>
<dbReference type="EMBL" id="AEYI02001094">
    <property type="protein sequence ID" value="KFG41645.1"/>
    <property type="molecule type" value="Genomic_DNA"/>
</dbReference>
<feature type="compositionally biased region" description="Basic and acidic residues" evidence="1">
    <location>
        <begin position="2332"/>
        <end position="2344"/>
    </location>
</feature>
<feature type="region of interest" description="Disordered" evidence="1">
    <location>
        <begin position="1797"/>
        <end position="1816"/>
    </location>
</feature>
<evidence type="ECO:0000256" key="1">
    <source>
        <dbReference type="SAM" id="MobiDB-lite"/>
    </source>
</evidence>
<feature type="region of interest" description="Disordered" evidence="1">
    <location>
        <begin position="2472"/>
        <end position="2517"/>
    </location>
</feature>
<feature type="region of interest" description="Disordered" evidence="1">
    <location>
        <begin position="1903"/>
        <end position="1934"/>
    </location>
</feature>
<accession>A0A086KB77</accession>
<evidence type="ECO:0000313" key="3">
    <source>
        <dbReference type="Proteomes" id="UP000028828"/>
    </source>
</evidence>
<feature type="region of interest" description="Disordered" evidence="1">
    <location>
        <begin position="167"/>
        <end position="201"/>
    </location>
</feature>
<feature type="compositionally biased region" description="Basic and acidic residues" evidence="1">
    <location>
        <begin position="579"/>
        <end position="588"/>
    </location>
</feature>
<feature type="compositionally biased region" description="Basic and acidic residues" evidence="1">
    <location>
        <begin position="658"/>
        <end position="667"/>
    </location>
</feature>
<feature type="compositionally biased region" description="Basic and acidic residues" evidence="1">
    <location>
        <begin position="3231"/>
        <end position="3247"/>
    </location>
</feature>
<dbReference type="VEuPathDB" id="ToxoDB:TGP89_214600"/>
<feature type="compositionally biased region" description="Basic and acidic residues" evidence="1">
    <location>
        <begin position="3255"/>
        <end position="3287"/>
    </location>
</feature>
<feature type="compositionally biased region" description="Basic and acidic residues" evidence="1">
    <location>
        <begin position="3715"/>
        <end position="3734"/>
    </location>
</feature>
<feature type="compositionally biased region" description="Basic and acidic residues" evidence="1">
    <location>
        <begin position="1911"/>
        <end position="1934"/>
    </location>
</feature>
<feature type="region of interest" description="Disordered" evidence="1">
    <location>
        <begin position="1853"/>
        <end position="1890"/>
    </location>
</feature>
<feature type="region of interest" description="Disordered" evidence="1">
    <location>
        <begin position="3442"/>
        <end position="3463"/>
    </location>
</feature>
<feature type="region of interest" description="Disordered" evidence="1">
    <location>
        <begin position="89"/>
        <end position="124"/>
    </location>
</feature>
<feature type="region of interest" description="Disordered" evidence="1">
    <location>
        <begin position="3715"/>
        <end position="3737"/>
    </location>
</feature>
<feature type="region of interest" description="Disordered" evidence="1">
    <location>
        <begin position="1056"/>
        <end position="1086"/>
    </location>
</feature>
<protein>
    <submittedName>
        <fullName evidence="2">Uncharacterized protein</fullName>
    </submittedName>
</protein>
<feature type="compositionally biased region" description="Low complexity" evidence="1">
    <location>
        <begin position="2353"/>
        <end position="2366"/>
    </location>
</feature>
<feature type="region of interest" description="Disordered" evidence="1">
    <location>
        <begin position="34"/>
        <end position="60"/>
    </location>
</feature>
<feature type="region of interest" description="Disordered" evidence="1">
    <location>
        <begin position="913"/>
        <end position="950"/>
    </location>
</feature>
<feature type="compositionally biased region" description="Acidic residues" evidence="1">
    <location>
        <begin position="3288"/>
        <end position="3300"/>
    </location>
</feature>
<feature type="region of interest" description="Disordered" evidence="1">
    <location>
        <begin position="1539"/>
        <end position="1567"/>
    </location>
</feature>
<comment type="caution">
    <text evidence="2">The sequence shown here is derived from an EMBL/GenBank/DDBJ whole genome shotgun (WGS) entry which is preliminary data.</text>
</comment>
<feature type="region of interest" description="Disordered" evidence="1">
    <location>
        <begin position="1114"/>
        <end position="1135"/>
    </location>
</feature>
<dbReference type="OrthoDB" id="332774at2759"/>
<feature type="region of interest" description="Disordered" evidence="1">
    <location>
        <begin position="658"/>
        <end position="683"/>
    </location>
</feature>
<feature type="compositionally biased region" description="Low complexity" evidence="1">
    <location>
        <begin position="2300"/>
        <end position="2309"/>
    </location>
</feature>
<feature type="region of interest" description="Disordered" evidence="1">
    <location>
        <begin position="2295"/>
        <end position="2370"/>
    </location>
</feature>
<feature type="compositionally biased region" description="Basic and acidic residues" evidence="1">
    <location>
        <begin position="1119"/>
        <end position="1135"/>
    </location>
</feature>
<gene>
    <name evidence="2" type="ORF">TGP89_214600</name>
</gene>
<evidence type="ECO:0000313" key="2">
    <source>
        <dbReference type="EMBL" id="KFG41645.1"/>
    </source>
</evidence>
<feature type="region of interest" description="Disordered" evidence="1">
    <location>
        <begin position="579"/>
        <end position="609"/>
    </location>
</feature>
<feature type="compositionally biased region" description="Low complexity" evidence="1">
    <location>
        <begin position="187"/>
        <end position="201"/>
    </location>
</feature>
<feature type="compositionally biased region" description="Basic and acidic residues" evidence="1">
    <location>
        <begin position="112"/>
        <end position="124"/>
    </location>
</feature>
<reference evidence="2 3" key="1">
    <citation type="submission" date="2014-03" db="EMBL/GenBank/DDBJ databases">
        <authorList>
            <person name="Sibley D."/>
            <person name="Venepally P."/>
            <person name="Karamycheva S."/>
            <person name="Hadjithomas M."/>
            <person name="Khan A."/>
            <person name="Brunk B."/>
            <person name="Roos D."/>
            <person name="Caler E."/>
            <person name="Lorenzi H."/>
        </authorList>
    </citation>
    <scope>NUCLEOTIDE SEQUENCE [LARGE SCALE GENOMIC DNA]</scope>
    <source>
        <strain evidence="3">p89</strain>
    </source>
</reference>
<feature type="region of interest" description="Disordered" evidence="1">
    <location>
        <begin position="3224"/>
        <end position="3306"/>
    </location>
</feature>
<sequence>MASSFLASPSLIGGVAVPSLGTFPSPDLSPCLSPSLGVSISPASPEETHTNKSAKGCSVRLTAGAEPVHAAPSHDSHATASVSFLSSDTGPFAVPDQKEDALPAKRQPVSLKKGDNGEAPRPEEREQMIEGVWLARGIDVPNLNAHLTCFLRASALEVFNTSPSAQILPGRRRRAPARSLGGEPSVSCETSRSSCQQSSESPVASPAFPLLFKLALDAPLASRTLFDAAVARPSSGEACCLSSHFCASSLGASAILHRRRFTACASQASRRSLAGREKNAFSVCRPPSSDRASVHASWATRFLVRFPSLCRRRRQASSRATALGSVRKSIDKHGNMEKRGTVCAGNCLGSGVDDPREAGQTREAKEAAGLGAEAIVVMAFVTADRYLHHVRLRLQSAGGTGNERRSPCGPAAGGEVTVATEMERGAPILSVELLGVWTLSLDVELGLSRNDASCVQGGGAITLVGRDAARRRRGERERGQTHSDLVANSYLLVVDEKSLLLSLPRLGRWGVVVVGACSEPGGVGDAHEGPLGARRESRKRPRENPDVQNVTRSCVETGVPSENSGKRCLDLRFADGREEGHREADCEGRSPTTGAASGDIQDSQETESSVSKQAVWFPAPFSVPLPLASHSCSREKGSFSLLAPLRGFPLFASSPCSARDEDSERHRQTSQLGGLPFASGEGPARTVEESQRIWARAAFVARLSPGGDFGGWLGSDCLTQLQGRGKEETGIWCFFRRRPGKRKSPNSISSVGDASGPWPTASPPVRSSLFVVTCGPAGSPADGDEAQEKKREERRDRRGEDWKERRERDERKDSERQQPGSEVGEVDGAAAPSLSTARASFEETDEEGDSAFASASNHLAEVCVWHIGASCRLDVSGTNPGLPSLPQASSVAPSAFSSFSLLARHVFSLAPSEVEGRSSLPGQNRKKASDPAAPHQSPETPSRLAPLGRSPPDSPFPVEILLVAENGWPRDAKAGRRRSEGRSWVVVVDKLGRCHLLEWRLWGLRRAWEAPEGHGEGDSDGATFESEAYLGGCGACSDSGAGCALTYVECISFSQDKRDPERPEATQVRPDAAGATRAGRRPPNGAHQMFSVVKSQQSQGQWLLTDTHLWRLPWSSGEGEDRRDQDFEEVTSRDREGDYAHAFPLPSSAPWRTNAFPPLASFRIPLARTPAVASDFWNPESCRARLDQVRVSLRSLRTRIVALLSSSGPSRKASETVGARWRAAAVLLDWVSRALEPSSPPRGSDCSPSSLCQFLLVAEHNDSDQARCSRVPSPSQAQGPSLSPVSLKRLLWAVTFLTVQRAQARASRQASEPCTPAHAPCSASRSVSPQMREEKETVPSSLADPLLAAATASTVLCRWLAQRLEACTAAGCWGAGACRGPGQGQKAHWSEAADSGRTEARGVFLGASLVWWKELEREKAILDSRHEADEDGISACKKLGEDQGGVRSTALRSDDAYMPCALPMVLSYSALPAFVLQTSSAHSGPAPALLSPLGPLASSLSLLRPAASFPESLLLQLASLARAVREEVYALGLECVEGRDEKEEESGEGDEGETAKDPEGEDGDGVEARCPIDEATLAELFFSLHEQPEQWPISSLSRKRVARRSSSPSRGRATERPTRSRTRMGDLHAPKRVSDDPQSAGDVGKDTEALPRRNRLRLPAAFDGSVREEGERILCEFVDSAAIQEARRFLFPMEAAKEADTRDGEETGDCGLGGTVGHRGESATPRQTELVLESPHLPALQRFFLRCMQSEKGGNARCRRDATASLPRSLLVLRKDSEATSCLHTWGGTEGVWTRGLRLGGGQGRGRRLQDPRNEGGEIERTIESLLLLSPSSSWRILLAGCLQLEAARSLSFAAESEGDGQKRETERGDEERGEGDSAATHDERGVEGSWTSRDIEDLLRRALGRGNEGTSRETRQTNDAEAGETKRIKSRREGDGETRVSAFTCCASVASALRVLKSDTSLFHFPSAPAEKQISLDFFLVFSRRVHCLVDRLLSPLLRPSPRAFAEFGDSLWASVSSTQLSLPALCLCCRSKSDGERVCEASQRHACRGLQAFHRAAAMHIFAFSSSLSPGGERGSASPARGASPGASLDACLSLLPFANARDNGCIRPRQEYGTERLHAGLAPGRPGENCRSFGQDELLSPSVEFGRDIVKTGQACTERSKEETSSLVSRLRVRVVSPALDNAVLGSYFLLAALAASTDWALAAVQSSSANRLEACVGAFGEPRDWHSLSDASMDAGRLQASSWDLQFHSGGACSPLAVGPGRRQASSPHPALERKNAFSLEADPRAWSVALRDSSRPSSPVSGVSVPGGGVGPRQPLQASAAPNGADGDTRDRAGDDEPSRWSPSGALPSGAFPPSSPCSSSVACTSETSPRAGAAAVQSLQALQTTIDGLLHFYAGLVSAFRLLAPAKSPSALSYAFSSLGPAPGSRLGSSSRAARVSPSAVPSAVSSGASPLLLLDACRDAHEKALRTAGRRRARKDETTRGREKCDQDGAGDKNARNSDVSGRTPSAAEDKKKAACTPCANTLEASSSFLAFFLQSLCQQTSPSRLLAKAEASEILSSVLARSPLAEHRVAAHALQIWALVASVSLFASSLSSSSVSSSSVSSSSLSSSSLSSSLLSSSSVSSSLLSSSLLSSPAFFLLLRRATAEVHRHVVGAVVETTRSFSLLQKRASHLSIASAAAAAKSSLLRPFLAVLSAESEEYTTQEERFLARCCVDILKHGETRHSSGEDDRFLVKSLETLLFLSFGRYLNMTFPFFSTPSLALPPTASLPPLLLPSQFLKSSGPGAPNCPLSASSPSSARSGSLFPCLLEFVTQCEACARAGLSSARCSLSLRASLFESAARSAAEASEALCLPRPVSLFSPFSSREPAPALAAVGRVGKASAAVEGEVWRKLFLSYVSCGQLLGALEILPRLSPEREQENGVLAILAFVIRARLRRSGHPREGEAEGEGNPEDEELGGLEAMSRSGLYAKRGEAVHVKSEGKTEFSFGPDEWTIATREEGGRTERGRPQCHGSAVSFIQRKAEEEALANFSLESLRRACSKRLSLFIDQILFRAALAMHAAAGPAREAYEVLKQDFLVSSRLEEAARLAFLHAASIRASCFTASASSQQTPCSSPPSQSPSIHLSRLCGGGETPTFSTVFTYLCGDGMPPPVGLAGLSLHSRLPNPEAREAGRACLRSSVSRSSACTWAQREETGEIDFPSWVLSGLGELQRLMATGAEEGGDTEGRESEETEDTLRADRLMWGVRPCKVDAGETARRGRESEGGRGEKKTRRDREHNDEGGDETENEGEGSEENSLTQQHARLSVLAGRFLRACLLTGREAFSQPPFSPQLSLPSVKPRHPRNVLPAQKSVNRGLSLGLSYRAKTFVPEPSPTVALEAVLEDLTLCSNLLCCLSSPLLFLPPGPPGLPLPLFSPSPSLQTNSVGAVCVLVSPPNRQEGLEGKDEEEAATEVGETMSPEGVLDQLASTVRDPWFSAPPSPLSCSSPSSFFSADPSSPAAVHARRLTRAGQETGTQVDLENEELHSSRETHLAPATLLVDDDGAADAESRAKVQAHALPLSFLNKLVEVTRGRSVLLSQGTDAAEVCSRHPWTLDAAEVVAHLGFAGRLADAVELAGHLDLDLLLPFLSFVSFILRTYVIVVDPPAPAVPFASVAPESSLFSSAPLAKPSTGALFVPSAGESSLALAKNRFHPASRSVASLLAAHAAEERQREGRKAREKKAAAERVGARAARGASPEIDAAWRKFGRGSGLQLDLRACAQEAKDGDEEDDARRGAFTCWVQLVKQLNLRLLRVDPETRSHPWLPSARRSETYAEANDARGFSGDSASLSGGCDADRPLDTATPGILVQNALRITGGKPAEKIKEEGAARRLHAALLNELQTVARQFPYAVPSFVFDYLRAASLPSDPVEALGQLLRDGRLGDACNLVKHHSRFQLKSSFSLASEGSLTDWLASLPPTERSAAFRMTFLALGFPLVLQLHARLEDLVCSPRTSQCSVSNQQAQRREEDERETAVRLLQDVGRILADYQKASRMVDYDAASLTALALRPPPSFSCSCSSALSTSSRVV</sequence>
<feature type="region of interest" description="Disordered" evidence="1">
    <location>
        <begin position="522"/>
        <end position="549"/>
    </location>
</feature>
<feature type="region of interest" description="Disordered" evidence="1">
    <location>
        <begin position="740"/>
        <end position="832"/>
    </location>
</feature>
<feature type="compositionally biased region" description="Basic and acidic residues" evidence="1">
    <location>
        <begin position="1612"/>
        <end position="1635"/>
    </location>
</feature>
<name>A0A086KB77_TOXGO</name>